<protein>
    <recommendedName>
        <fullName evidence="6">Cna B domain protein</fullName>
    </recommendedName>
</protein>
<dbReference type="PANTHER" id="PTHR23303:SF14">
    <property type="entry name" value="BOS COMPLEX SUBUNIT NOMO1-RELATED"/>
    <property type="match status" value="1"/>
</dbReference>
<dbReference type="Proteomes" id="UP000001880">
    <property type="component" value="Chromosome"/>
</dbReference>
<dbReference type="InterPro" id="IPR051417">
    <property type="entry name" value="SDr/BOS_complex"/>
</dbReference>
<keyword evidence="5" id="KW-1185">Reference proteome</keyword>
<dbReference type="AlphaFoldDB" id="D0LW81"/>
<keyword evidence="3" id="KW-0812">Transmembrane</keyword>
<feature type="region of interest" description="Disordered" evidence="2">
    <location>
        <begin position="40"/>
        <end position="73"/>
    </location>
</feature>
<dbReference type="OrthoDB" id="5499103at2"/>
<dbReference type="InterPro" id="IPR013784">
    <property type="entry name" value="Carb-bd-like_fold"/>
</dbReference>
<dbReference type="eggNOG" id="COG4932">
    <property type="taxonomic scope" value="Bacteria"/>
</dbReference>
<dbReference type="Gene3D" id="2.60.40.1120">
    <property type="entry name" value="Carboxypeptidase-like, regulatory domain"/>
    <property type="match status" value="4"/>
</dbReference>
<keyword evidence="1" id="KW-0732">Signal</keyword>
<evidence type="ECO:0008006" key="6">
    <source>
        <dbReference type="Google" id="ProtNLM"/>
    </source>
</evidence>
<feature type="region of interest" description="Disordered" evidence="2">
    <location>
        <begin position="870"/>
        <end position="892"/>
    </location>
</feature>
<evidence type="ECO:0000313" key="5">
    <source>
        <dbReference type="Proteomes" id="UP000001880"/>
    </source>
</evidence>
<dbReference type="STRING" id="502025.Hoch_3511"/>
<dbReference type="Pfam" id="PF13620">
    <property type="entry name" value="CarboxypepD_reg"/>
    <property type="match status" value="4"/>
</dbReference>
<reference evidence="4 5" key="1">
    <citation type="journal article" date="2010" name="Stand. Genomic Sci.">
        <title>Complete genome sequence of Haliangium ochraceum type strain (SMP-2).</title>
        <authorList>
            <consortium name="US DOE Joint Genome Institute (JGI-PGF)"/>
            <person name="Ivanova N."/>
            <person name="Daum C."/>
            <person name="Lang E."/>
            <person name="Abt B."/>
            <person name="Kopitz M."/>
            <person name="Saunders E."/>
            <person name="Lapidus A."/>
            <person name="Lucas S."/>
            <person name="Glavina Del Rio T."/>
            <person name="Nolan M."/>
            <person name="Tice H."/>
            <person name="Copeland A."/>
            <person name="Cheng J.F."/>
            <person name="Chen F."/>
            <person name="Bruce D."/>
            <person name="Goodwin L."/>
            <person name="Pitluck S."/>
            <person name="Mavromatis K."/>
            <person name="Pati A."/>
            <person name="Mikhailova N."/>
            <person name="Chen A."/>
            <person name="Palaniappan K."/>
            <person name="Land M."/>
            <person name="Hauser L."/>
            <person name="Chang Y.J."/>
            <person name="Jeffries C.D."/>
            <person name="Detter J.C."/>
            <person name="Brettin T."/>
            <person name="Rohde M."/>
            <person name="Goker M."/>
            <person name="Bristow J."/>
            <person name="Markowitz V."/>
            <person name="Eisen J.A."/>
            <person name="Hugenholtz P."/>
            <person name="Kyrpides N.C."/>
            <person name="Klenk H.P."/>
        </authorList>
    </citation>
    <scope>NUCLEOTIDE SEQUENCE [LARGE SCALE GENOMIC DNA]</scope>
    <source>
        <strain evidence="5">DSM 14365 / CIP 107738 / JCM 11303 / AJ 13395 / SMP-2</strain>
    </source>
</reference>
<dbReference type="InterPro" id="IPR008969">
    <property type="entry name" value="CarboxyPept-like_regulatory"/>
</dbReference>
<dbReference type="GO" id="GO:0030246">
    <property type="term" value="F:carbohydrate binding"/>
    <property type="evidence" value="ECO:0007669"/>
    <property type="project" value="InterPro"/>
</dbReference>
<keyword evidence="3" id="KW-1133">Transmembrane helix</keyword>
<evidence type="ECO:0000313" key="4">
    <source>
        <dbReference type="EMBL" id="ACY16013.1"/>
    </source>
</evidence>
<keyword evidence="3" id="KW-0472">Membrane</keyword>
<dbReference type="HOGENOM" id="CLU_315412_0_0_7"/>
<dbReference type="KEGG" id="hoh:Hoch_3511"/>
<organism evidence="4 5">
    <name type="scientific">Haliangium ochraceum (strain DSM 14365 / JCM 11303 / SMP-2)</name>
    <dbReference type="NCBI Taxonomy" id="502025"/>
    <lineage>
        <taxon>Bacteria</taxon>
        <taxon>Pseudomonadati</taxon>
        <taxon>Myxococcota</taxon>
        <taxon>Polyangia</taxon>
        <taxon>Haliangiales</taxon>
        <taxon>Kofleriaceae</taxon>
        <taxon>Haliangium</taxon>
    </lineage>
</organism>
<proteinExistence type="predicted"/>
<dbReference type="SUPFAM" id="SSF49478">
    <property type="entry name" value="Cna protein B-type domain"/>
    <property type="match status" value="1"/>
</dbReference>
<accession>D0LW81</accession>
<name>D0LW81_HALO1</name>
<evidence type="ECO:0000256" key="1">
    <source>
        <dbReference type="ARBA" id="ARBA00022729"/>
    </source>
</evidence>
<feature type="region of interest" description="Disordered" evidence="2">
    <location>
        <begin position="105"/>
        <end position="129"/>
    </location>
</feature>
<dbReference type="SUPFAM" id="SSF49464">
    <property type="entry name" value="Carboxypeptidase regulatory domain-like"/>
    <property type="match status" value="2"/>
</dbReference>
<feature type="transmembrane region" description="Helical" evidence="3">
    <location>
        <begin position="12"/>
        <end position="32"/>
    </location>
</feature>
<sequence length="926" mass="93634">MKFPRLLSRRAAILAAAGIVLVLGGVLGWFLWPEPPGSLPLSDPTAPQDDPRNPLLTPGPRPELMQPRAGQGALSLPGDVVDAAGAPVVGAVVTAQFELGPGLTPAAAPAPAATTGSGAESAAEEPAAADVVDDAQAGAAPSSAADDAPDDAAGEPATLVIDTEPAIVAITDAAGVFTLAGLRPGRYRLRVEADGIFPSEVRFFEVPAERVRLVVAREVEVVGRVVEGAAPAPGVPVTLLENDVILARTSSDEDGGFRFAGLSEGVFQVWAGAGERASPAMVAVRLGAGPFEPITLALEPAVVVTGRVIDRQSESGLRAVVALAALGPEQPMRYGQSDSSGGFRIEAVPPGRWSIQAWSPGYLSREAVEFEAALTNPVRPVIALSPGGVLAGQVVDGAGTPVAGATVRARGRDSAGQNTLVSAQGDLDRVRRLRGDPPLSEVPAGTRFLARGELGVLLGPIPFPPPPGAATVRVAEPALGPGDDTATSGEDDAAPVSAEAAIAALADGEDLGVYVTDTQGQFRITGVPPGSFRVIASHPDYAEGSSDALPVALGQRRDDVRVVLRAGVVLVGTVENNRGERIIGAALAAEPAGASAEGAGGAGVGGARVLAVTGTDGRYRLGPVTGRVRVSVSAAGHGDAERVLSVAEAEAEAAAAGRAPDERVEDFVLTVADAELAGRVRDSSGFAVRGARVRITGAAGATPALSAEGRAATTDDAGRFAIAALAPGRYRVEISHPGFPTRTAEAGTEEGAELSLVFGGGIDGQVRDQHTRAAIAGARVLGTGPGGARRELSAGDDGGFSLVPVVAGVWTLSASAPGYVPAAPLRVEVAAATEPAQVTVRDVRLDLARGATVAGTVRDENGQRVAGARVRAGQAEGRSDAEGGFRLSDVPTGDTRITAELEARRGSTTVSLGPGDEVVTLEIRIE</sequence>
<dbReference type="SUPFAM" id="SSF49452">
    <property type="entry name" value="Starch-binding domain-like"/>
    <property type="match status" value="4"/>
</dbReference>
<evidence type="ECO:0000256" key="2">
    <source>
        <dbReference type="SAM" id="MobiDB-lite"/>
    </source>
</evidence>
<evidence type="ECO:0000256" key="3">
    <source>
        <dbReference type="SAM" id="Phobius"/>
    </source>
</evidence>
<dbReference type="EMBL" id="CP001804">
    <property type="protein sequence ID" value="ACY16013.1"/>
    <property type="molecule type" value="Genomic_DNA"/>
</dbReference>
<gene>
    <name evidence="4" type="ordered locus">Hoch_3511</name>
</gene>
<dbReference type="PANTHER" id="PTHR23303">
    <property type="entry name" value="CARBOXYPEPTIDASE REGULATORY REGION-CONTAINING"/>
    <property type="match status" value="1"/>
</dbReference>